<sequence length="199" mass="21989">MTRRDHWDEDSGYPVKDWKAEVANDDTRLGYRDWVDARSEMLASEDSPSTAKLAPRRDAVRIRATDRIGNIAYIHREANRPMRCTLANGVAAALFYAGITVDEMTCRFVLNDCETADQALAIVRRYGSLDYGYCHAGPPPGWDSAPATPPALHLLAGLLGQIDRLATIMPEAVGQIDEDAVKRARAFIAMELPQGSREA</sequence>
<dbReference type="EMBL" id="JACIEU010000021">
    <property type="protein sequence ID" value="MBB4150538.1"/>
    <property type="molecule type" value="Genomic_DNA"/>
</dbReference>
<protein>
    <submittedName>
        <fullName evidence="1">Uncharacterized protein</fullName>
    </submittedName>
</protein>
<dbReference type="AlphaFoldDB" id="A0A7W6PX50"/>
<dbReference type="RefSeq" id="WP_188083881.1">
    <property type="nucleotide sequence ID" value="NZ_JACIEU010000021.1"/>
</dbReference>
<evidence type="ECO:0000313" key="1">
    <source>
        <dbReference type="EMBL" id="MBB4150538.1"/>
    </source>
</evidence>
<proteinExistence type="predicted"/>
<keyword evidence="2" id="KW-1185">Reference proteome</keyword>
<reference evidence="1 2" key="1">
    <citation type="submission" date="2020-08" db="EMBL/GenBank/DDBJ databases">
        <title>Genomic Encyclopedia of Type Strains, Phase IV (KMG-IV): sequencing the most valuable type-strain genomes for metagenomic binning, comparative biology and taxonomic classification.</title>
        <authorList>
            <person name="Goeker M."/>
        </authorList>
    </citation>
    <scope>NUCLEOTIDE SEQUENCE [LARGE SCALE GENOMIC DNA]</scope>
    <source>
        <strain evidence="1 2">DSM 19371</strain>
    </source>
</reference>
<organism evidence="1 2">
    <name type="scientific">Sphingobium scionense</name>
    <dbReference type="NCBI Taxonomy" id="1404341"/>
    <lineage>
        <taxon>Bacteria</taxon>
        <taxon>Pseudomonadati</taxon>
        <taxon>Pseudomonadota</taxon>
        <taxon>Alphaproteobacteria</taxon>
        <taxon>Sphingomonadales</taxon>
        <taxon>Sphingomonadaceae</taxon>
        <taxon>Sphingobium</taxon>
    </lineage>
</organism>
<comment type="caution">
    <text evidence="1">The sequence shown here is derived from an EMBL/GenBank/DDBJ whole genome shotgun (WGS) entry which is preliminary data.</text>
</comment>
<accession>A0A7W6PX50</accession>
<name>A0A7W6PX50_9SPHN</name>
<gene>
    <name evidence="1" type="ORF">GGQ90_004343</name>
</gene>
<evidence type="ECO:0000313" key="2">
    <source>
        <dbReference type="Proteomes" id="UP000590524"/>
    </source>
</evidence>
<dbReference type="Proteomes" id="UP000590524">
    <property type="component" value="Unassembled WGS sequence"/>
</dbReference>